<dbReference type="InterPro" id="IPR018247">
    <property type="entry name" value="EF_Hand_1_Ca_BS"/>
</dbReference>
<reference evidence="5" key="1">
    <citation type="submission" date="2025-08" db="UniProtKB">
        <authorList>
            <consortium name="Ensembl"/>
        </authorList>
    </citation>
    <scope>IDENTIFICATION</scope>
</reference>
<evidence type="ECO:0000256" key="3">
    <source>
        <dbReference type="ARBA" id="ARBA00022837"/>
    </source>
</evidence>
<reference evidence="5" key="2">
    <citation type="submission" date="2025-09" db="UniProtKB">
        <authorList>
            <consortium name="Ensembl"/>
        </authorList>
    </citation>
    <scope>IDENTIFICATION</scope>
</reference>
<keyword evidence="6" id="KW-1185">Reference proteome</keyword>
<dbReference type="FunFam" id="1.10.238.10:FF:000110">
    <property type="entry name" value="calumenin isoform X2"/>
    <property type="match status" value="1"/>
</dbReference>
<dbReference type="GeneTree" id="ENSGT01010000222360"/>
<dbReference type="GO" id="GO:0005783">
    <property type="term" value="C:endoplasmic reticulum"/>
    <property type="evidence" value="ECO:0007669"/>
    <property type="project" value="TreeGrafter"/>
</dbReference>
<evidence type="ECO:0000313" key="6">
    <source>
        <dbReference type="Proteomes" id="UP000233060"/>
    </source>
</evidence>
<evidence type="ECO:0000313" key="5">
    <source>
        <dbReference type="Ensembl" id="ENSCATP00000037576.1"/>
    </source>
</evidence>
<protein>
    <recommendedName>
        <fullName evidence="4">EF-hand domain-containing protein</fullName>
    </recommendedName>
</protein>
<dbReference type="PROSITE" id="PS00018">
    <property type="entry name" value="EF_HAND_1"/>
    <property type="match status" value="1"/>
</dbReference>
<dbReference type="OMA" id="AGMFSHE"/>
<dbReference type="AlphaFoldDB" id="A0A2K5NJR9"/>
<dbReference type="GO" id="GO:0005509">
    <property type="term" value="F:calcium ion binding"/>
    <property type="evidence" value="ECO:0007669"/>
    <property type="project" value="InterPro"/>
</dbReference>
<evidence type="ECO:0000259" key="4">
    <source>
        <dbReference type="PROSITE" id="PS50222"/>
    </source>
</evidence>
<organism evidence="5 6">
    <name type="scientific">Cercocebus atys</name>
    <name type="common">Sooty mangabey</name>
    <name type="synonym">Cercocebus torquatus atys</name>
    <dbReference type="NCBI Taxonomy" id="9531"/>
    <lineage>
        <taxon>Eukaryota</taxon>
        <taxon>Metazoa</taxon>
        <taxon>Chordata</taxon>
        <taxon>Craniata</taxon>
        <taxon>Vertebrata</taxon>
        <taxon>Euteleostomi</taxon>
        <taxon>Mammalia</taxon>
        <taxon>Eutheria</taxon>
        <taxon>Euarchontoglires</taxon>
        <taxon>Primates</taxon>
        <taxon>Haplorrhini</taxon>
        <taxon>Catarrhini</taxon>
        <taxon>Cercopithecidae</taxon>
        <taxon>Cercopithecinae</taxon>
        <taxon>Cercocebus</taxon>
    </lineage>
</organism>
<keyword evidence="3" id="KW-0106">Calcium</keyword>
<dbReference type="Ensembl" id="ENSCATT00000061873.1">
    <property type="protein sequence ID" value="ENSCATP00000037576.1"/>
    <property type="gene ID" value="ENSCATG00000041508.1"/>
</dbReference>
<evidence type="ECO:0000256" key="2">
    <source>
        <dbReference type="ARBA" id="ARBA00022723"/>
    </source>
</evidence>
<feature type="domain" description="EF-hand" evidence="4">
    <location>
        <begin position="37"/>
        <end position="72"/>
    </location>
</feature>
<evidence type="ECO:0000256" key="1">
    <source>
        <dbReference type="ARBA" id="ARBA00006431"/>
    </source>
</evidence>
<dbReference type="Proteomes" id="UP000233060">
    <property type="component" value="Unassembled WGS sequence"/>
</dbReference>
<sequence>MLPRDKRRFKAADLDGALTATREEFTAFLHPEEFEHMKEIVVLKTLEDIDKNRDGFVDQDEYIAGMFSHEENDPEPDWVLSERESNKVRKLDKDEIRHWILPQDYDHAQAEARHLVYESDKNKDERLKRKYWRTGTCLLEAKLPIMGEDLTKNHHEL</sequence>
<accession>A0A2K5NJR9</accession>
<dbReference type="InterPro" id="IPR011992">
    <property type="entry name" value="EF-hand-dom_pair"/>
</dbReference>
<dbReference type="InterPro" id="IPR002048">
    <property type="entry name" value="EF_hand_dom"/>
</dbReference>
<proteinExistence type="inferred from homology"/>
<dbReference type="PROSITE" id="PS50222">
    <property type="entry name" value="EF_HAND_2"/>
    <property type="match status" value="1"/>
</dbReference>
<name>A0A2K5NJR9_CERAT</name>
<dbReference type="Gene3D" id="1.10.238.10">
    <property type="entry name" value="EF-hand"/>
    <property type="match status" value="1"/>
</dbReference>
<dbReference type="PANTHER" id="PTHR10827:SF17">
    <property type="entry name" value="RETICULOCALBIN-1"/>
    <property type="match status" value="1"/>
</dbReference>
<dbReference type="SUPFAM" id="SSF47473">
    <property type="entry name" value="EF-hand"/>
    <property type="match status" value="1"/>
</dbReference>
<dbReference type="PANTHER" id="PTHR10827">
    <property type="entry name" value="RETICULOCALBIN"/>
    <property type="match status" value="1"/>
</dbReference>
<keyword evidence="2" id="KW-0479">Metal-binding</keyword>
<comment type="similarity">
    <text evidence="1">Belongs to the CREC family.</text>
</comment>